<dbReference type="EMBL" id="MHHY01000007">
    <property type="protein sequence ID" value="OGY40488.1"/>
    <property type="molecule type" value="Genomic_DNA"/>
</dbReference>
<sequence length="219" mass="23778">MEQIPKIIEKVSPALVSVVLIKPNKEIQEENQEKDGFVELETGSGFFISDSGLIATNRHVVFEVAGDYWVFWNNKKYFAEVLLRDPDNDVAVLKIKNQGKTPFIKLADSTKLQLGESVVAIGNVLGGLQKTVSSGIISGLSREIMAKDESYNKVFELKNMIQTDAAINPGNSGGPLLNLRGEAIGICTATISDYENIGFAIPSLFVSMAVAEIGAKTKK</sequence>
<dbReference type="InterPro" id="IPR009003">
    <property type="entry name" value="Peptidase_S1_PA"/>
</dbReference>
<dbReference type="GO" id="GO:0006508">
    <property type="term" value="P:proteolysis"/>
    <property type="evidence" value="ECO:0007669"/>
    <property type="project" value="UniProtKB-KW"/>
</dbReference>
<dbReference type="PANTHER" id="PTHR43343">
    <property type="entry name" value="PEPTIDASE S12"/>
    <property type="match status" value="1"/>
</dbReference>
<evidence type="ECO:0000313" key="3">
    <source>
        <dbReference type="EMBL" id="OGY40488.1"/>
    </source>
</evidence>
<dbReference type="Gene3D" id="2.40.10.120">
    <property type="match status" value="1"/>
</dbReference>
<proteinExistence type="predicted"/>
<keyword evidence="2" id="KW-0378">Hydrolase</keyword>
<dbReference type="SUPFAM" id="SSF50494">
    <property type="entry name" value="Trypsin-like serine proteases"/>
    <property type="match status" value="1"/>
</dbReference>
<dbReference type="Pfam" id="PF13365">
    <property type="entry name" value="Trypsin_2"/>
    <property type="match status" value="1"/>
</dbReference>
<evidence type="ECO:0000256" key="2">
    <source>
        <dbReference type="ARBA" id="ARBA00022801"/>
    </source>
</evidence>
<dbReference type="GO" id="GO:0004252">
    <property type="term" value="F:serine-type endopeptidase activity"/>
    <property type="evidence" value="ECO:0007669"/>
    <property type="project" value="InterPro"/>
</dbReference>
<dbReference type="InterPro" id="IPR051201">
    <property type="entry name" value="Chloro_Bact_Ser_Proteases"/>
</dbReference>
<evidence type="ECO:0008006" key="5">
    <source>
        <dbReference type="Google" id="ProtNLM"/>
    </source>
</evidence>
<protein>
    <recommendedName>
        <fullName evidence="5">Serine protease</fullName>
    </recommendedName>
</protein>
<dbReference type="PRINTS" id="PR00834">
    <property type="entry name" value="PROTEASES2C"/>
</dbReference>
<evidence type="ECO:0000256" key="1">
    <source>
        <dbReference type="ARBA" id="ARBA00022670"/>
    </source>
</evidence>
<dbReference type="Proteomes" id="UP000178570">
    <property type="component" value="Unassembled WGS sequence"/>
</dbReference>
<dbReference type="STRING" id="1797529.A2570_01935"/>
<gene>
    <name evidence="3" type="ORF">A2570_01935</name>
</gene>
<dbReference type="AlphaFoldDB" id="A0A1G1XKF5"/>
<accession>A0A1G1XKF5</accession>
<name>A0A1G1XKF5_9BACT</name>
<evidence type="ECO:0000313" key="4">
    <source>
        <dbReference type="Proteomes" id="UP000178570"/>
    </source>
</evidence>
<reference evidence="3 4" key="1">
    <citation type="journal article" date="2016" name="Nat. Commun.">
        <title>Thousands of microbial genomes shed light on interconnected biogeochemical processes in an aquifer system.</title>
        <authorList>
            <person name="Anantharaman K."/>
            <person name="Brown C.T."/>
            <person name="Hug L.A."/>
            <person name="Sharon I."/>
            <person name="Castelle C.J."/>
            <person name="Probst A.J."/>
            <person name="Thomas B.C."/>
            <person name="Singh A."/>
            <person name="Wilkins M.J."/>
            <person name="Karaoz U."/>
            <person name="Brodie E.L."/>
            <person name="Williams K.H."/>
            <person name="Hubbard S.S."/>
            <person name="Banfield J.F."/>
        </authorList>
    </citation>
    <scope>NUCLEOTIDE SEQUENCE [LARGE SCALE GENOMIC DNA]</scope>
</reference>
<comment type="caution">
    <text evidence="3">The sequence shown here is derived from an EMBL/GenBank/DDBJ whole genome shotgun (WGS) entry which is preliminary data.</text>
</comment>
<organism evidence="3 4">
    <name type="scientific">Candidatus Brennerbacteria bacterium RIFOXYD1_FULL_41_16</name>
    <dbReference type="NCBI Taxonomy" id="1797529"/>
    <lineage>
        <taxon>Bacteria</taxon>
        <taxon>Candidatus Brenneribacteriota</taxon>
    </lineage>
</organism>
<dbReference type="InterPro" id="IPR001940">
    <property type="entry name" value="Peptidase_S1C"/>
</dbReference>
<dbReference type="PANTHER" id="PTHR43343:SF3">
    <property type="entry name" value="PROTEASE DO-LIKE 8, CHLOROPLASTIC"/>
    <property type="match status" value="1"/>
</dbReference>
<keyword evidence="1" id="KW-0645">Protease</keyword>